<reference evidence="6 7" key="1">
    <citation type="submission" date="2017-06" db="EMBL/GenBank/DDBJ databases">
        <title>A platform for efficient transgenesis in Macrostomum lignano, a flatworm model organism for stem cell research.</title>
        <authorList>
            <person name="Berezikov E."/>
        </authorList>
    </citation>
    <scope>NUCLEOTIDE SEQUENCE [LARGE SCALE GENOMIC DNA]</scope>
    <source>
        <strain evidence="6">DV1</strain>
        <tissue evidence="6">Whole organism</tissue>
    </source>
</reference>
<dbReference type="EMBL" id="NIVC01002981">
    <property type="protein sequence ID" value="PAA54036.1"/>
    <property type="molecule type" value="Genomic_DNA"/>
</dbReference>
<dbReference type="EMBL" id="NIVC01001327">
    <property type="protein sequence ID" value="PAA69386.1"/>
    <property type="molecule type" value="Genomic_DNA"/>
</dbReference>
<protein>
    <submittedName>
        <fullName evidence="6">Uncharacterized protein</fullName>
    </submittedName>
</protein>
<evidence type="ECO:0000313" key="3">
    <source>
        <dbReference type="EMBL" id="PAA54038.1"/>
    </source>
</evidence>
<dbReference type="AlphaFoldDB" id="A0A267FWM5"/>
<feature type="chain" id="PRO_5011916155" evidence="1">
    <location>
        <begin position="38"/>
        <end position="131"/>
    </location>
</feature>
<dbReference type="EMBL" id="NIVC01002980">
    <property type="protein sequence ID" value="PAA54038.1"/>
    <property type="molecule type" value="Genomic_DNA"/>
</dbReference>
<accession>A0A267FWM5</accession>
<dbReference type="PROSITE" id="PS51257">
    <property type="entry name" value="PROKAR_LIPOPROTEIN"/>
    <property type="match status" value="1"/>
</dbReference>
<dbReference type="Proteomes" id="UP000215902">
    <property type="component" value="Unassembled WGS sequence"/>
</dbReference>
<name>A0A267FWM5_9PLAT</name>
<feature type="signal peptide" evidence="1">
    <location>
        <begin position="1"/>
        <end position="37"/>
    </location>
</feature>
<dbReference type="Gene3D" id="3.15.10.50">
    <property type="match status" value="1"/>
</dbReference>
<evidence type="ECO:0000313" key="4">
    <source>
        <dbReference type="EMBL" id="PAA69270.1"/>
    </source>
</evidence>
<dbReference type="Pfam" id="PF16984">
    <property type="entry name" value="Grp7_allergen"/>
    <property type="match status" value="1"/>
</dbReference>
<dbReference type="InterPro" id="IPR020234">
    <property type="entry name" value="Mite_allergen_group-7"/>
</dbReference>
<organism evidence="6 7">
    <name type="scientific">Macrostomum lignano</name>
    <dbReference type="NCBI Taxonomy" id="282301"/>
    <lineage>
        <taxon>Eukaryota</taxon>
        <taxon>Metazoa</taxon>
        <taxon>Spiralia</taxon>
        <taxon>Lophotrochozoa</taxon>
        <taxon>Platyhelminthes</taxon>
        <taxon>Rhabditophora</taxon>
        <taxon>Macrostomorpha</taxon>
        <taxon>Macrostomida</taxon>
        <taxon>Macrostomidae</taxon>
        <taxon>Macrostomum</taxon>
    </lineage>
</organism>
<comment type="caution">
    <text evidence="6">The sequence shown here is derived from an EMBL/GenBank/DDBJ whole genome shotgun (WGS) entry which is preliminary data.</text>
</comment>
<sequence length="131" mass="14370">MKRNVQNQIPRMKHRLPNPMLLAVVIMVAGSCLQAAGAPSRSPTPAEESANRYIDLLMAKLGPHLRENNMDPLPLDNLVIDFSKKILLVTVHGSIGLTDGRMHGLSTLHRSGDCRIETQGNTLTIDANRVL</sequence>
<evidence type="ECO:0000313" key="6">
    <source>
        <dbReference type="EMBL" id="PAA77634.1"/>
    </source>
</evidence>
<dbReference type="EMBL" id="NIVC01001336">
    <property type="protein sequence ID" value="PAA69270.1"/>
    <property type="molecule type" value="Genomic_DNA"/>
</dbReference>
<gene>
    <name evidence="5" type="ORF">BOX15_Mlig008993g1</name>
    <name evidence="4" type="ORF">BOX15_Mlig008993g2</name>
    <name evidence="3" type="ORF">BOX15_Mlig008993g3</name>
    <name evidence="2" type="ORF">BOX15_Mlig008993g4</name>
    <name evidence="6" type="ORF">BOX15_Mlig008993g5</name>
</gene>
<dbReference type="InterPro" id="IPR038602">
    <property type="entry name" value="Mite_allergen_7_sf"/>
</dbReference>
<proteinExistence type="predicted"/>
<evidence type="ECO:0000313" key="7">
    <source>
        <dbReference type="Proteomes" id="UP000215902"/>
    </source>
</evidence>
<keyword evidence="7" id="KW-1185">Reference proteome</keyword>
<dbReference type="OrthoDB" id="6429892at2759"/>
<evidence type="ECO:0000313" key="5">
    <source>
        <dbReference type="EMBL" id="PAA69386.1"/>
    </source>
</evidence>
<evidence type="ECO:0000256" key="1">
    <source>
        <dbReference type="SAM" id="SignalP"/>
    </source>
</evidence>
<keyword evidence="1" id="KW-0732">Signal</keyword>
<evidence type="ECO:0000313" key="2">
    <source>
        <dbReference type="EMBL" id="PAA54036.1"/>
    </source>
</evidence>
<dbReference type="EMBL" id="NIVC01000731">
    <property type="protein sequence ID" value="PAA77634.1"/>
    <property type="molecule type" value="Genomic_DNA"/>
</dbReference>